<dbReference type="GO" id="GO:0005886">
    <property type="term" value="C:plasma membrane"/>
    <property type="evidence" value="ECO:0007669"/>
    <property type="project" value="UniProtKB-SubCell"/>
</dbReference>
<dbReference type="Gene3D" id="1.20.1730.10">
    <property type="entry name" value="Sodium/glucose cotransporter"/>
    <property type="match status" value="1"/>
</dbReference>
<protein>
    <submittedName>
        <fullName evidence="13">Uncharacterized protein</fullName>
    </submittedName>
</protein>
<dbReference type="GO" id="GO:0006814">
    <property type="term" value="P:sodium ion transport"/>
    <property type="evidence" value="ECO:0007669"/>
    <property type="project" value="UniProtKB-KW"/>
</dbReference>
<evidence type="ECO:0000256" key="6">
    <source>
        <dbReference type="ARBA" id="ARBA00022989"/>
    </source>
</evidence>
<feature type="transmembrane region" description="Helical" evidence="12">
    <location>
        <begin position="182"/>
        <end position="201"/>
    </location>
</feature>
<name>A0AAD9NNC6_RIDPI</name>
<feature type="transmembrane region" description="Helical" evidence="12">
    <location>
        <begin position="404"/>
        <end position="422"/>
    </location>
</feature>
<feature type="transmembrane region" description="Helical" evidence="12">
    <location>
        <begin position="331"/>
        <end position="356"/>
    </location>
</feature>
<evidence type="ECO:0000256" key="2">
    <source>
        <dbReference type="ARBA" id="ARBA00006434"/>
    </source>
</evidence>
<dbReference type="InterPro" id="IPR001734">
    <property type="entry name" value="Na/solute_symporter"/>
</dbReference>
<feature type="transmembrane region" description="Helical" evidence="12">
    <location>
        <begin position="78"/>
        <end position="100"/>
    </location>
</feature>
<dbReference type="EMBL" id="JAODUO010000781">
    <property type="protein sequence ID" value="KAK2174716.1"/>
    <property type="molecule type" value="Genomic_DNA"/>
</dbReference>
<evidence type="ECO:0000256" key="11">
    <source>
        <dbReference type="RuleBase" id="RU362091"/>
    </source>
</evidence>
<evidence type="ECO:0000256" key="12">
    <source>
        <dbReference type="SAM" id="Phobius"/>
    </source>
</evidence>
<keyword evidence="8" id="KW-0406">Ion transport</keyword>
<evidence type="ECO:0000256" key="8">
    <source>
        <dbReference type="ARBA" id="ARBA00023065"/>
    </source>
</evidence>
<feature type="transmembrane region" description="Helical" evidence="12">
    <location>
        <begin position="509"/>
        <end position="531"/>
    </location>
</feature>
<comment type="similarity">
    <text evidence="2 11">Belongs to the sodium:solute symporter (SSF) (TC 2.A.21) family.</text>
</comment>
<dbReference type="PROSITE" id="PS50283">
    <property type="entry name" value="NA_SOLUT_SYMP_3"/>
    <property type="match status" value="1"/>
</dbReference>
<feature type="transmembrane region" description="Helical" evidence="12">
    <location>
        <begin position="121"/>
        <end position="140"/>
    </location>
</feature>
<dbReference type="GO" id="GO:0015293">
    <property type="term" value="F:symporter activity"/>
    <property type="evidence" value="ECO:0007669"/>
    <property type="project" value="TreeGrafter"/>
</dbReference>
<evidence type="ECO:0000313" key="13">
    <source>
        <dbReference type="EMBL" id="KAK2174716.1"/>
    </source>
</evidence>
<evidence type="ECO:0000256" key="1">
    <source>
        <dbReference type="ARBA" id="ARBA00004651"/>
    </source>
</evidence>
<reference evidence="13" key="1">
    <citation type="journal article" date="2023" name="Mol. Biol. Evol.">
        <title>Third-Generation Sequencing Reveals the Adaptive Role of the Epigenome in Three Deep-Sea Polychaetes.</title>
        <authorList>
            <person name="Perez M."/>
            <person name="Aroh O."/>
            <person name="Sun Y."/>
            <person name="Lan Y."/>
            <person name="Juniper S.K."/>
            <person name="Young C.R."/>
            <person name="Angers B."/>
            <person name="Qian P.Y."/>
        </authorList>
    </citation>
    <scope>NUCLEOTIDE SEQUENCE</scope>
    <source>
        <strain evidence="13">R07B-5</strain>
    </source>
</reference>
<feature type="transmembrane region" description="Helical" evidence="12">
    <location>
        <begin position="146"/>
        <end position="170"/>
    </location>
</feature>
<feature type="transmembrane region" description="Helical" evidence="12">
    <location>
        <begin position="233"/>
        <end position="251"/>
    </location>
</feature>
<keyword evidence="6 12" id="KW-1133">Transmembrane helix</keyword>
<keyword evidence="9 12" id="KW-0472">Membrane</keyword>
<evidence type="ECO:0000256" key="4">
    <source>
        <dbReference type="ARBA" id="ARBA00022475"/>
    </source>
</evidence>
<feature type="transmembrane region" description="Helical" evidence="12">
    <location>
        <begin position="272"/>
        <end position="295"/>
    </location>
</feature>
<keyword evidence="14" id="KW-1185">Reference proteome</keyword>
<feature type="transmembrane region" description="Helical" evidence="12">
    <location>
        <begin position="6"/>
        <end position="25"/>
    </location>
</feature>
<gene>
    <name evidence="13" type="ORF">NP493_782g01105</name>
</gene>
<dbReference type="Pfam" id="PF00474">
    <property type="entry name" value="SSF"/>
    <property type="match status" value="1"/>
</dbReference>
<dbReference type="AlphaFoldDB" id="A0AAD9NNC6"/>
<dbReference type="InterPro" id="IPR051163">
    <property type="entry name" value="Sodium:Solute_Symporter_SSF"/>
</dbReference>
<dbReference type="Proteomes" id="UP001209878">
    <property type="component" value="Unassembled WGS sequence"/>
</dbReference>
<evidence type="ECO:0000313" key="14">
    <source>
        <dbReference type="Proteomes" id="UP001209878"/>
    </source>
</evidence>
<evidence type="ECO:0000256" key="7">
    <source>
        <dbReference type="ARBA" id="ARBA00023053"/>
    </source>
</evidence>
<keyword evidence="4" id="KW-1003">Cell membrane</keyword>
<sequence>MFTAWDYAAFAAMLLISTGIGLYFGCTGGRQRTTREYMLADRSMGLLPVSLSQLSSFISSITVLGVPAEMYVFGSQYWMVWVGYAIAMPTAAYVFIPVFYNLGMTSIFEYLELRYDRGIRVIVSIMYVINMVLYMALVLYTPSLALAVVMGFSKWGAVLVVGVVCIFYSALGGIKAVMWTDVFQVIIMFGGMFAILIQGYIDHDGFGNIWTIMEEGDRIHFWDFSTDPTKRHTVWNLGIGAAFTWMSVYGTNQAQVQRSLCTPNLRTAQMALWLNVPGLTALLAVACMCGAVVYAEFRDCDPLTGPAHLKRDQLVPLYVRDHIDYPLVPGLFVAAVFSGSLSTLSSGLNALAAVVLQDLVRPFCLPKMNESTAANVSKGLAVGFGALVILSTYVVSILGGVLQISYTIFGMISGPILGIFTLGMTNPWSNKIGAYVGFISGLIATSWLGIGAFLYKPSVYKPPVSLAGCPVDNSTVVTSLYHNYSTAAAPESRPEDKAGYLSIYELSYMWYNVFAVAVVNVVGVVVSLLTGGADPKKVDPRLLTPAVQAFCGCLPAKFRQCLQCNIDRTQVGCARQLVYVGHLICDTCPKILLYDTHI</sequence>
<dbReference type="CDD" id="cd11492">
    <property type="entry name" value="SLC5sbd_NIS-SMVT"/>
    <property type="match status" value="1"/>
</dbReference>
<feature type="transmembrane region" description="Helical" evidence="12">
    <location>
        <begin position="376"/>
        <end position="398"/>
    </location>
</feature>
<dbReference type="InterPro" id="IPR038377">
    <property type="entry name" value="Na/Glc_symporter_sf"/>
</dbReference>
<proteinExistence type="inferred from homology"/>
<evidence type="ECO:0000256" key="5">
    <source>
        <dbReference type="ARBA" id="ARBA00022692"/>
    </source>
</evidence>
<organism evidence="13 14">
    <name type="scientific">Ridgeia piscesae</name>
    <name type="common">Tubeworm</name>
    <dbReference type="NCBI Taxonomy" id="27915"/>
    <lineage>
        <taxon>Eukaryota</taxon>
        <taxon>Metazoa</taxon>
        <taxon>Spiralia</taxon>
        <taxon>Lophotrochozoa</taxon>
        <taxon>Annelida</taxon>
        <taxon>Polychaeta</taxon>
        <taxon>Sedentaria</taxon>
        <taxon>Canalipalpata</taxon>
        <taxon>Sabellida</taxon>
        <taxon>Siboglinidae</taxon>
        <taxon>Ridgeia</taxon>
    </lineage>
</organism>
<dbReference type="PANTHER" id="PTHR42985">
    <property type="entry name" value="SODIUM-COUPLED MONOCARBOXYLATE TRANSPORTER"/>
    <property type="match status" value="1"/>
</dbReference>
<feature type="transmembrane region" description="Helical" evidence="12">
    <location>
        <begin position="434"/>
        <end position="455"/>
    </location>
</feature>
<evidence type="ECO:0000256" key="10">
    <source>
        <dbReference type="ARBA" id="ARBA00023201"/>
    </source>
</evidence>
<keyword evidence="3" id="KW-0813">Transport</keyword>
<evidence type="ECO:0000256" key="3">
    <source>
        <dbReference type="ARBA" id="ARBA00022448"/>
    </source>
</evidence>
<comment type="subcellular location">
    <subcellularLocation>
        <location evidence="1">Cell membrane</location>
        <topology evidence="1">Multi-pass membrane protein</topology>
    </subcellularLocation>
</comment>
<keyword evidence="7" id="KW-0915">Sodium</keyword>
<dbReference type="NCBIfam" id="TIGR00813">
    <property type="entry name" value="sss"/>
    <property type="match status" value="1"/>
</dbReference>
<keyword evidence="10" id="KW-0739">Sodium transport</keyword>
<evidence type="ECO:0000256" key="9">
    <source>
        <dbReference type="ARBA" id="ARBA00023136"/>
    </source>
</evidence>
<dbReference type="PANTHER" id="PTHR42985:SF40">
    <property type="entry name" value="LD47995P-RELATED"/>
    <property type="match status" value="1"/>
</dbReference>
<keyword evidence="5 12" id="KW-0812">Transmembrane</keyword>
<feature type="transmembrane region" description="Helical" evidence="12">
    <location>
        <begin position="46"/>
        <end position="66"/>
    </location>
</feature>
<comment type="caution">
    <text evidence="13">The sequence shown here is derived from an EMBL/GenBank/DDBJ whole genome shotgun (WGS) entry which is preliminary data.</text>
</comment>
<accession>A0AAD9NNC6</accession>